<accession>A0AAD8YD62</accession>
<gene>
    <name evidence="2" type="ORF">QTG54_005584</name>
</gene>
<keyword evidence="1" id="KW-1133">Transmembrane helix</keyword>
<proteinExistence type="predicted"/>
<dbReference type="AlphaFoldDB" id="A0AAD8YD62"/>
<keyword evidence="3" id="KW-1185">Reference proteome</keyword>
<feature type="transmembrane region" description="Helical" evidence="1">
    <location>
        <begin position="12"/>
        <end position="31"/>
    </location>
</feature>
<evidence type="ECO:0000313" key="2">
    <source>
        <dbReference type="EMBL" id="KAK1743987.1"/>
    </source>
</evidence>
<evidence type="ECO:0000313" key="3">
    <source>
        <dbReference type="Proteomes" id="UP001224775"/>
    </source>
</evidence>
<name>A0AAD8YD62_9STRA</name>
<keyword evidence="1" id="KW-0472">Membrane</keyword>
<sequence>MVCARRYEAIFCAYLMIVLILCAPLQFYNVYDLLTVVYSKNCRRNIAITVEFQSYPSMKWQPAQFELCVVQQLIDTQFQQYVDRVKKTDCQAELRRLLASGPPIYVSDKVALPLAEEETDTHVCKLWFAVDGQERTAKLTGAVEGEEREKLWTELKEFIIVEGKEEGDEDDEKKK</sequence>
<evidence type="ECO:0000256" key="1">
    <source>
        <dbReference type="SAM" id="Phobius"/>
    </source>
</evidence>
<reference evidence="2" key="1">
    <citation type="submission" date="2023-06" db="EMBL/GenBank/DDBJ databases">
        <title>Survivors Of The Sea: Transcriptome response of Skeletonema marinoi to long-term dormancy.</title>
        <authorList>
            <person name="Pinder M.I.M."/>
            <person name="Kourtchenko O."/>
            <person name="Robertson E.K."/>
            <person name="Larsson T."/>
            <person name="Maumus F."/>
            <person name="Osuna-Cruz C.M."/>
            <person name="Vancaester E."/>
            <person name="Stenow R."/>
            <person name="Vandepoele K."/>
            <person name="Ploug H."/>
            <person name="Bruchert V."/>
            <person name="Godhe A."/>
            <person name="Topel M."/>
        </authorList>
    </citation>
    <scope>NUCLEOTIDE SEQUENCE</scope>
    <source>
        <strain evidence="2">R05AC</strain>
    </source>
</reference>
<dbReference type="EMBL" id="JATAAI010000008">
    <property type="protein sequence ID" value="KAK1743987.1"/>
    <property type="molecule type" value="Genomic_DNA"/>
</dbReference>
<comment type="caution">
    <text evidence="2">The sequence shown here is derived from an EMBL/GenBank/DDBJ whole genome shotgun (WGS) entry which is preliminary data.</text>
</comment>
<organism evidence="2 3">
    <name type="scientific">Skeletonema marinoi</name>
    <dbReference type="NCBI Taxonomy" id="267567"/>
    <lineage>
        <taxon>Eukaryota</taxon>
        <taxon>Sar</taxon>
        <taxon>Stramenopiles</taxon>
        <taxon>Ochrophyta</taxon>
        <taxon>Bacillariophyta</taxon>
        <taxon>Coscinodiscophyceae</taxon>
        <taxon>Thalassiosirophycidae</taxon>
        <taxon>Thalassiosirales</taxon>
        <taxon>Skeletonemataceae</taxon>
        <taxon>Skeletonema</taxon>
        <taxon>Skeletonema marinoi-dohrnii complex</taxon>
    </lineage>
</organism>
<protein>
    <submittedName>
        <fullName evidence="2">Uncharacterized protein</fullName>
    </submittedName>
</protein>
<dbReference type="Proteomes" id="UP001224775">
    <property type="component" value="Unassembled WGS sequence"/>
</dbReference>
<keyword evidence="1" id="KW-0812">Transmembrane</keyword>